<proteinExistence type="predicted"/>
<organism evidence="1">
    <name type="scientific">freshwater metagenome</name>
    <dbReference type="NCBI Taxonomy" id="449393"/>
    <lineage>
        <taxon>unclassified sequences</taxon>
        <taxon>metagenomes</taxon>
        <taxon>ecological metagenomes</taxon>
    </lineage>
</organism>
<dbReference type="EMBL" id="CAESAJ010000181">
    <property type="protein sequence ID" value="CAB4344024.1"/>
    <property type="molecule type" value="Genomic_DNA"/>
</dbReference>
<evidence type="ECO:0000313" key="1">
    <source>
        <dbReference type="EMBL" id="CAB4344024.1"/>
    </source>
</evidence>
<name>A0A6J5ZMY0_9ZZZZ</name>
<reference evidence="1" key="1">
    <citation type="submission" date="2020-05" db="EMBL/GenBank/DDBJ databases">
        <authorList>
            <person name="Chiriac C."/>
            <person name="Salcher M."/>
            <person name="Ghai R."/>
            <person name="Kavagutti S V."/>
        </authorList>
    </citation>
    <scope>NUCLEOTIDE SEQUENCE</scope>
</reference>
<dbReference type="AlphaFoldDB" id="A0A6J5ZMY0"/>
<gene>
    <name evidence="1" type="ORF">UFOPK3770_01245</name>
</gene>
<sequence length="48" mass="5499">MVRSIGNPQLFGTSPEAIDRYYLGFFSQMAVFVWHRLGTQVDRVPIPT</sequence>
<protein>
    <submittedName>
        <fullName evidence="1">Unannotated protein</fullName>
    </submittedName>
</protein>
<accession>A0A6J5ZMY0</accession>